<evidence type="ECO:0000259" key="2">
    <source>
        <dbReference type="Pfam" id="PF02368"/>
    </source>
</evidence>
<dbReference type="InterPro" id="IPR032675">
    <property type="entry name" value="LRR_dom_sf"/>
</dbReference>
<dbReference type="Gene3D" id="3.80.10.10">
    <property type="entry name" value="Ribonuclease Inhibitor"/>
    <property type="match status" value="1"/>
</dbReference>
<dbReference type="RefSeq" id="WP_118589769.1">
    <property type="nucleotide sequence ID" value="NZ_JACOOZ010000008.1"/>
</dbReference>
<keyword evidence="3" id="KW-0808">Transferase</keyword>
<sequence length="1072" mass="120853">MRKGMKKLCSSALSILLALSMVVPGAGVYHTNVKADDVVEKTQTGNDNGKDDGKSIKGDYFRQNMAVLLKNNQLKTSNSEVTLTENEKGKGVLVSGKDKDILNSEITIDKKLNFDGKIVGRLSLDAIAERGGDITVGVFVDGGSKPVGTFKLYKQRKKNDWTYTKDSSIDVSELKLTGEHTVSLKVLSTSASKVNFLIRAVEFVESTVPVIYFNINEEDGTIAEMNASSDHSVECYGSMTIKVPDGFVSEYTGKEVTGGTYNMEYIRGRGNSTWATPKKPYKIKLDKKADLLGMGKNKHWVLLANYYDNSLLRNKITYWLGQQLNMAFTPKSEPVDVVMNGEYYGSYFLSQQVRVGSTRVDIDDLEESEETMNSTDSAIISGGYLLALSPYERIEHQTFSTNNNVEFKLESPKFEDYYNETQFNYIKDYVQKTEDAIYGKNFKDSNGTSYTEYMDLNAAVYYYWMQEFSMNGDGFVSPSTYLYKPRNGKLYFGPLWDFDYVAWGSTEYSGNSVTGWSRNTNMWFDKLFEDKTFARAIVDAWPSIKEKVNELIMPGGQLDKYKDEMVKTAAYNFEKWGMSDLGQDDMEEDSKGNNYLTYDQEIERLRGWIKERTEWVDKNVASIVPQPCKVKFMADNKVIATKDEYIGKTISSFPTAPKKKGYVFVGWNAHFHMNFKEYLSYIGSTEEDLSEFMEPEEIKNLKKNGYDFDGEFSSSDILVKDTTLTAKYISEREYVKERKIILNRKYMILNQWSDEGEIKATVIPFDATNSEIQWSSSNPEVAEVMDGSVTPIKSGDTIITAKTASGLTATCKVHVCTDGESDEMPMEAYYEFPEYDYTIGVNEYKDLGVKYQPENAVFDENCKFLVGDDSVVEVSDGGVVYGLKPGTTTVYAYTNNGDPIRCQVTVVDKKTAAIGNVYTVKNCKYKVLTNKDKNKTVMCVGAKNSKVKAVNIPSKVKIKNVTYKVISIKAKAFAKMKKLKKVTIGNNVSFIGKSAFYNCKNLTKVYIGKKVEIIYQNAFKGDKKLKNITIKAKRAKINKGAFSKISGKSVFKVPKNCKAYYKIVLGKSRNIK</sequence>
<keyword evidence="1" id="KW-0732">Signal</keyword>
<accession>A0ABR7F4S2</accession>
<dbReference type="InterPro" id="IPR014867">
    <property type="entry name" value="Spore_coat_CotH_CotH2/3/7"/>
</dbReference>
<dbReference type="Pfam" id="PF02368">
    <property type="entry name" value="Big_2"/>
    <property type="match status" value="1"/>
</dbReference>
<proteinExistence type="predicted"/>
<comment type="caution">
    <text evidence="3">The sequence shown here is derived from an EMBL/GenBank/DDBJ whole genome shotgun (WGS) entry which is preliminary data.</text>
</comment>
<dbReference type="Gene3D" id="2.60.40.1080">
    <property type="match status" value="2"/>
</dbReference>
<dbReference type="EMBL" id="JACOOZ010000008">
    <property type="protein sequence ID" value="MBC5668611.1"/>
    <property type="molecule type" value="Genomic_DNA"/>
</dbReference>
<dbReference type="InterPro" id="IPR003343">
    <property type="entry name" value="Big_2"/>
</dbReference>
<dbReference type="Pfam" id="PF08757">
    <property type="entry name" value="CotH"/>
    <property type="match status" value="1"/>
</dbReference>
<dbReference type="InterPro" id="IPR026906">
    <property type="entry name" value="LRR_5"/>
</dbReference>
<feature type="domain" description="BIG2" evidence="2">
    <location>
        <begin position="759"/>
        <end position="812"/>
    </location>
</feature>
<feature type="signal peptide" evidence="1">
    <location>
        <begin position="1"/>
        <end position="25"/>
    </location>
</feature>
<evidence type="ECO:0000313" key="3">
    <source>
        <dbReference type="EMBL" id="MBC5668611.1"/>
    </source>
</evidence>
<reference evidence="3 4" key="1">
    <citation type="submission" date="2020-08" db="EMBL/GenBank/DDBJ databases">
        <title>Genome public.</title>
        <authorList>
            <person name="Liu C."/>
            <person name="Sun Q."/>
        </authorList>
    </citation>
    <scope>NUCLEOTIDE SEQUENCE [LARGE SCALE GENOMIC DNA]</scope>
    <source>
        <strain evidence="3 4">BX4</strain>
    </source>
</reference>
<name>A0ABR7F4S2_9FIRM</name>
<dbReference type="SUPFAM" id="SSF49373">
    <property type="entry name" value="Invasin/intimin cell-adhesion fragments"/>
    <property type="match status" value="2"/>
</dbReference>
<feature type="chain" id="PRO_5047523981" evidence="1">
    <location>
        <begin position="26"/>
        <end position="1072"/>
    </location>
</feature>
<protein>
    <submittedName>
        <fullName evidence="3">CotH kinase family protein</fullName>
    </submittedName>
</protein>
<dbReference type="InterPro" id="IPR008964">
    <property type="entry name" value="Invasin/intimin_cell_adhesion"/>
</dbReference>
<evidence type="ECO:0000256" key="1">
    <source>
        <dbReference type="SAM" id="SignalP"/>
    </source>
</evidence>
<dbReference type="SUPFAM" id="SSF52058">
    <property type="entry name" value="L domain-like"/>
    <property type="match status" value="1"/>
</dbReference>
<organism evidence="3 4">
    <name type="scientific">Eubacterium segne</name>
    <dbReference type="NCBI Taxonomy" id="2763045"/>
    <lineage>
        <taxon>Bacteria</taxon>
        <taxon>Bacillati</taxon>
        <taxon>Bacillota</taxon>
        <taxon>Clostridia</taxon>
        <taxon>Eubacteriales</taxon>
        <taxon>Eubacteriaceae</taxon>
        <taxon>Eubacterium</taxon>
    </lineage>
</organism>
<dbReference type="Pfam" id="PF13306">
    <property type="entry name" value="LRR_5"/>
    <property type="match status" value="1"/>
</dbReference>
<keyword evidence="4" id="KW-1185">Reference proteome</keyword>
<keyword evidence="3" id="KW-0418">Kinase</keyword>
<dbReference type="GO" id="GO:0016301">
    <property type="term" value="F:kinase activity"/>
    <property type="evidence" value="ECO:0007669"/>
    <property type="project" value="UniProtKB-KW"/>
</dbReference>
<dbReference type="Proteomes" id="UP000597877">
    <property type="component" value="Unassembled WGS sequence"/>
</dbReference>
<evidence type="ECO:0000313" key="4">
    <source>
        <dbReference type="Proteomes" id="UP000597877"/>
    </source>
</evidence>
<gene>
    <name evidence="3" type="ORF">H8S00_11585</name>
</gene>